<name>A0ACC1CKV3_9NEOP</name>
<organism evidence="1 2">
    <name type="scientific">Dendrolimus kikuchii</name>
    <dbReference type="NCBI Taxonomy" id="765133"/>
    <lineage>
        <taxon>Eukaryota</taxon>
        <taxon>Metazoa</taxon>
        <taxon>Ecdysozoa</taxon>
        <taxon>Arthropoda</taxon>
        <taxon>Hexapoda</taxon>
        <taxon>Insecta</taxon>
        <taxon>Pterygota</taxon>
        <taxon>Neoptera</taxon>
        <taxon>Endopterygota</taxon>
        <taxon>Lepidoptera</taxon>
        <taxon>Glossata</taxon>
        <taxon>Ditrysia</taxon>
        <taxon>Bombycoidea</taxon>
        <taxon>Lasiocampidae</taxon>
        <taxon>Dendrolimus</taxon>
    </lineage>
</organism>
<comment type="caution">
    <text evidence="1">The sequence shown here is derived from an EMBL/GenBank/DDBJ whole genome shotgun (WGS) entry which is preliminary data.</text>
</comment>
<sequence length="175" mass="20274">MDRNLFLLLGLLTAGYLSDAYNILVVFPLPGKSHSILGEGVVRHLLNAGHEVTYITPFLINNNHSKLHQIDMSDHSSLIIPHRTIMESVMKKQIQLSDHRFVMEITRVPYINTLEHPIVQKLLNDTNQTFDAVIVEWMFGELLAGWYTQLMLNTNLRSHRRRRARPSQRSLTYPF</sequence>
<evidence type="ECO:0000313" key="1">
    <source>
        <dbReference type="EMBL" id="KAJ0172135.1"/>
    </source>
</evidence>
<keyword evidence="2" id="KW-1185">Reference proteome</keyword>
<accession>A0ACC1CKV3</accession>
<dbReference type="Proteomes" id="UP000824533">
    <property type="component" value="Linkage Group LG22"/>
</dbReference>
<gene>
    <name evidence="1" type="ORF">K1T71_012108</name>
</gene>
<evidence type="ECO:0000313" key="2">
    <source>
        <dbReference type="Proteomes" id="UP000824533"/>
    </source>
</evidence>
<protein>
    <submittedName>
        <fullName evidence="1">Uncharacterized protein</fullName>
    </submittedName>
</protein>
<dbReference type="EMBL" id="CM034408">
    <property type="protein sequence ID" value="KAJ0172135.1"/>
    <property type="molecule type" value="Genomic_DNA"/>
</dbReference>
<proteinExistence type="predicted"/>
<reference evidence="1 2" key="1">
    <citation type="journal article" date="2021" name="Front. Genet.">
        <title>Chromosome-Level Genome Assembly Reveals Significant Gene Expansion in the Toll and IMD Signaling Pathways of Dendrolimus kikuchii.</title>
        <authorList>
            <person name="Zhou J."/>
            <person name="Wu P."/>
            <person name="Xiong Z."/>
            <person name="Liu N."/>
            <person name="Zhao N."/>
            <person name="Ji M."/>
            <person name="Qiu Y."/>
            <person name="Yang B."/>
        </authorList>
    </citation>
    <scope>NUCLEOTIDE SEQUENCE [LARGE SCALE GENOMIC DNA]</scope>
    <source>
        <strain evidence="1">Ann1</strain>
    </source>
</reference>